<evidence type="ECO:0000313" key="1">
    <source>
        <dbReference type="EMBL" id="MBE9252770.1"/>
    </source>
</evidence>
<sequence length="84" mass="8899">MFKNFPGRQIATGKFCPMPPAMSLGLHRAVAGGSVDQQAVEHFQVAFTFGYVIYVLDCLDSILVRVTIAMAIAIKSPDGGVGLG</sequence>
<dbReference type="Proteomes" id="UP000658720">
    <property type="component" value="Unassembled WGS sequence"/>
</dbReference>
<comment type="caution">
    <text evidence="1">The sequence shown here is derived from an EMBL/GenBank/DDBJ whole genome shotgun (WGS) entry which is preliminary data.</text>
</comment>
<proteinExistence type="predicted"/>
<accession>A0ABR9VN55</accession>
<keyword evidence="2" id="KW-1185">Reference proteome</keyword>
<organism evidence="1 2">
    <name type="scientific">Synechocystis salina LEGE 00031</name>
    <dbReference type="NCBI Taxonomy" id="1828736"/>
    <lineage>
        <taxon>Bacteria</taxon>
        <taxon>Bacillati</taxon>
        <taxon>Cyanobacteriota</taxon>
        <taxon>Cyanophyceae</taxon>
        <taxon>Synechococcales</taxon>
        <taxon>Merismopediaceae</taxon>
        <taxon>Synechocystis</taxon>
    </lineage>
</organism>
<gene>
    <name evidence="1" type="ORF">IQ217_02650</name>
</gene>
<evidence type="ECO:0000313" key="2">
    <source>
        <dbReference type="Proteomes" id="UP000658720"/>
    </source>
</evidence>
<protein>
    <submittedName>
        <fullName evidence="1">Uncharacterized protein</fullName>
    </submittedName>
</protein>
<name>A0ABR9VN55_9SYNC</name>
<dbReference type="EMBL" id="JADEVV010000005">
    <property type="protein sequence ID" value="MBE9252770.1"/>
    <property type="molecule type" value="Genomic_DNA"/>
</dbReference>
<reference evidence="1 2" key="1">
    <citation type="submission" date="2020-10" db="EMBL/GenBank/DDBJ databases">
        <authorList>
            <person name="Castelo-Branco R."/>
            <person name="Eusebio N."/>
            <person name="Adriana R."/>
            <person name="Vieira A."/>
            <person name="Brugerolle De Fraissinette N."/>
            <person name="Rezende De Castro R."/>
            <person name="Schneider M.P."/>
            <person name="Vasconcelos V."/>
            <person name="Leao P.N."/>
        </authorList>
    </citation>
    <scope>NUCLEOTIDE SEQUENCE [LARGE SCALE GENOMIC DNA]</scope>
    <source>
        <strain evidence="1 2">LEGE 00031</strain>
    </source>
</reference>